<evidence type="ECO:0000256" key="1">
    <source>
        <dbReference type="ARBA" id="ARBA00010529"/>
    </source>
</evidence>
<name>A0ABW1KVC6_9PROT</name>
<proteinExistence type="inferred from homology"/>
<dbReference type="RefSeq" id="WP_379882737.1">
    <property type="nucleotide sequence ID" value="NZ_JBHPON010000002.1"/>
</dbReference>
<reference evidence="5 6" key="1">
    <citation type="submission" date="2024-09" db="EMBL/GenBank/DDBJ databases">
        <authorList>
            <person name="Zhang Z.-H."/>
        </authorList>
    </citation>
    <scope>NUCLEOTIDE SEQUENCE [LARGE SCALE GENOMIC DNA]</scope>
    <source>
        <strain evidence="5 6">HHTR114</strain>
    </source>
</reference>
<protein>
    <submittedName>
        <fullName evidence="5">HU family DNA-binding protein</fullName>
    </submittedName>
</protein>
<keyword evidence="2" id="KW-0226">DNA condensation</keyword>
<dbReference type="EMBL" id="JBHPON010000002">
    <property type="protein sequence ID" value="MFC6036035.1"/>
    <property type="molecule type" value="Genomic_DNA"/>
</dbReference>
<evidence type="ECO:0000313" key="5">
    <source>
        <dbReference type="EMBL" id="MFC6036035.1"/>
    </source>
</evidence>
<comment type="caution">
    <text evidence="5">The sequence shown here is derived from an EMBL/GenBank/DDBJ whole genome shotgun (WGS) entry which is preliminary data.</text>
</comment>
<gene>
    <name evidence="5" type="ORF">ACFMB1_10800</name>
</gene>
<accession>A0ABW1KVC6</accession>
<keyword evidence="3 5" id="KW-0238">DNA-binding</keyword>
<dbReference type="PANTHER" id="PTHR33175:SF3">
    <property type="entry name" value="DNA-BINDING PROTEIN HU-BETA"/>
    <property type="match status" value="1"/>
</dbReference>
<dbReference type="Proteomes" id="UP001596116">
    <property type="component" value="Unassembled WGS sequence"/>
</dbReference>
<dbReference type="InterPro" id="IPR010992">
    <property type="entry name" value="IHF-like_DNA-bd_dom_sf"/>
</dbReference>
<dbReference type="InterPro" id="IPR000119">
    <property type="entry name" value="Hist_DNA-bd"/>
</dbReference>
<dbReference type="Gene3D" id="4.10.520.10">
    <property type="entry name" value="IHF-like DNA-binding proteins"/>
    <property type="match status" value="1"/>
</dbReference>
<evidence type="ECO:0000313" key="6">
    <source>
        <dbReference type="Proteomes" id="UP001596116"/>
    </source>
</evidence>
<dbReference type="Pfam" id="PF00216">
    <property type="entry name" value="Bac_DNA_binding"/>
    <property type="match status" value="1"/>
</dbReference>
<dbReference type="PANTHER" id="PTHR33175">
    <property type="entry name" value="DNA-BINDING PROTEIN HU"/>
    <property type="match status" value="1"/>
</dbReference>
<dbReference type="SUPFAM" id="SSF47729">
    <property type="entry name" value="IHF-like DNA-binding proteins"/>
    <property type="match status" value="1"/>
</dbReference>
<comment type="similarity">
    <text evidence="1 4">Belongs to the bacterial histone-like protein family.</text>
</comment>
<keyword evidence="6" id="KW-1185">Reference proteome</keyword>
<dbReference type="GO" id="GO:0003677">
    <property type="term" value="F:DNA binding"/>
    <property type="evidence" value="ECO:0007669"/>
    <property type="project" value="UniProtKB-KW"/>
</dbReference>
<evidence type="ECO:0000256" key="4">
    <source>
        <dbReference type="RuleBase" id="RU003939"/>
    </source>
</evidence>
<dbReference type="CDD" id="cd13831">
    <property type="entry name" value="HU"/>
    <property type="match status" value="1"/>
</dbReference>
<evidence type="ECO:0000256" key="3">
    <source>
        <dbReference type="ARBA" id="ARBA00023125"/>
    </source>
</evidence>
<sequence>MSKTEFIANVAEAGGLSNADAKRVVELVFGEIENGLKRARKDGKYTIGTFGTFTISRRSARKGRNPRTGEEIDIKESKSLRFRPSSALKDAAGC</sequence>
<organism evidence="5 6">
    <name type="scientific">Hyphococcus aureus</name>
    <dbReference type="NCBI Taxonomy" id="2666033"/>
    <lineage>
        <taxon>Bacteria</taxon>
        <taxon>Pseudomonadati</taxon>
        <taxon>Pseudomonadota</taxon>
        <taxon>Alphaproteobacteria</taxon>
        <taxon>Parvularculales</taxon>
        <taxon>Parvularculaceae</taxon>
        <taxon>Hyphococcus</taxon>
    </lineage>
</organism>
<dbReference type="PRINTS" id="PR01727">
    <property type="entry name" value="DNABINDINGHU"/>
</dbReference>
<dbReference type="SMART" id="SM00411">
    <property type="entry name" value="BHL"/>
    <property type="match status" value="1"/>
</dbReference>
<evidence type="ECO:0000256" key="2">
    <source>
        <dbReference type="ARBA" id="ARBA00023067"/>
    </source>
</evidence>